<evidence type="ECO:0000313" key="3">
    <source>
        <dbReference type="Proteomes" id="UP000028294"/>
    </source>
</evidence>
<dbReference type="SMART" id="SM00028">
    <property type="entry name" value="TPR"/>
    <property type="match status" value="1"/>
</dbReference>
<sequence length="527" mass="59565">MKHPFRSLLLTGPLFLLLSLFPSCAFGFGVKVGSLSVRLSDDSLRVSLRLDLGMVVARPWVSYTFTPVLRAPGRIVELPPVLVSGQRRLRFDRRERALSSSGYLREPYCILPGNPRDRRDTVFYSVCIAYSPWMRTASLALMQESKDCCDLELLTVDTLLPILGLADPASDSSGFPESSVFATYGSSAGSSGSSTPVESSVRCLPCAAMVSWLDPDLESEKHRTGYVTLYIDYPQGRHHVERGYRNNALELSRLDSLLLPLRGDGLSTIRRLEVCGYASPEGAYYDNDALSRARADRFVDYMSSHYSLSRSLFRVSHVAEDWDRLCELLRAYRPAYWEESLAVISGTGIFEGRERDLMVLRGGVPYREMSARLFPLLRRIGVVVRYDVRHVAPEEAARLVYTHPQLLSLQEMYRVARYYRPGTEQYREIYEIAAYHFPDDPVAHINAASAVLLSGDTVSARHYLERFRADPRAWNDLGVLAYAEGKLEEAADWFRKAVGVDPYRARKNLERLMAEGRRPEDVEGNDK</sequence>
<dbReference type="RefSeq" id="WP_050496882.1">
    <property type="nucleotide sequence ID" value="NZ_CP036553.1"/>
</dbReference>
<dbReference type="InterPro" id="IPR019734">
    <property type="entry name" value="TPR_rpt"/>
</dbReference>
<keyword evidence="1" id="KW-0802">TPR repeat</keyword>
<proteinExistence type="predicted"/>
<organism evidence="2 3">
    <name type="scientific">Bacteroides fragilis</name>
    <dbReference type="NCBI Taxonomy" id="817"/>
    <lineage>
        <taxon>Bacteria</taxon>
        <taxon>Pseudomonadati</taxon>
        <taxon>Bacteroidota</taxon>
        <taxon>Bacteroidia</taxon>
        <taxon>Bacteroidales</taxon>
        <taxon>Bacteroidaceae</taxon>
        <taxon>Bacteroides</taxon>
    </lineage>
</organism>
<dbReference type="PROSITE" id="PS50005">
    <property type="entry name" value="TPR"/>
    <property type="match status" value="1"/>
</dbReference>
<dbReference type="Proteomes" id="UP000028294">
    <property type="component" value="Chromosome"/>
</dbReference>
<dbReference type="Gene3D" id="1.25.40.10">
    <property type="entry name" value="Tetratricopeptide repeat domain"/>
    <property type="match status" value="1"/>
</dbReference>
<feature type="repeat" description="TPR" evidence="1">
    <location>
        <begin position="471"/>
        <end position="504"/>
    </location>
</feature>
<protein>
    <submittedName>
        <fullName evidence="2">DUF3868 domain-containing protein</fullName>
    </submittedName>
</protein>
<dbReference type="AlphaFoldDB" id="A0AAP8ZUT8"/>
<dbReference type="EMBL" id="CP036553">
    <property type="protein sequence ID" value="QCQ37446.1"/>
    <property type="molecule type" value="Genomic_DNA"/>
</dbReference>
<dbReference type="InterPro" id="IPR036737">
    <property type="entry name" value="OmpA-like_sf"/>
</dbReference>
<evidence type="ECO:0000256" key="1">
    <source>
        <dbReference type="PROSITE-ProRule" id="PRU00339"/>
    </source>
</evidence>
<dbReference type="SUPFAM" id="SSF48452">
    <property type="entry name" value="TPR-like"/>
    <property type="match status" value="1"/>
</dbReference>
<name>A0AAP8ZUT8_BACFG</name>
<gene>
    <name evidence="2" type="ORF">IA74_015750</name>
</gene>
<dbReference type="SUPFAM" id="SSF103088">
    <property type="entry name" value="OmpA-like"/>
    <property type="match status" value="1"/>
</dbReference>
<accession>A0AAP8ZUT8</accession>
<evidence type="ECO:0000313" key="2">
    <source>
        <dbReference type="EMBL" id="QCQ37446.1"/>
    </source>
</evidence>
<dbReference type="InterPro" id="IPR011990">
    <property type="entry name" value="TPR-like_helical_dom_sf"/>
</dbReference>
<reference evidence="2 3" key="1">
    <citation type="submission" date="2019-03" db="EMBL/GenBank/DDBJ databases">
        <title>Complete genome assembly of MDR B. fragilis.</title>
        <authorList>
            <person name="Sydenham T.V."/>
            <person name="Hasman H."/>
            <person name="Justesen U.S."/>
        </authorList>
    </citation>
    <scope>NUCLEOTIDE SEQUENCE [LARGE SCALE GENOMIC DNA]</scope>
    <source>
        <strain evidence="2 3">DCMOUH0067B</strain>
    </source>
</reference>